<dbReference type="RefSeq" id="WP_022038618.1">
    <property type="nucleotide sequence ID" value="NZ_JACSPP010000004.1"/>
</dbReference>
<evidence type="ECO:0000313" key="2">
    <source>
        <dbReference type="Proteomes" id="UP000620874"/>
    </source>
</evidence>
<name>A0ABR8Y4X9_9BACT</name>
<proteinExistence type="predicted"/>
<keyword evidence="2" id="KW-1185">Reference proteome</keyword>
<accession>A0ABR8Y4X9</accession>
<evidence type="ECO:0000313" key="1">
    <source>
        <dbReference type="EMBL" id="MBD8039250.1"/>
    </source>
</evidence>
<reference evidence="1 2" key="1">
    <citation type="submission" date="2020-08" db="EMBL/GenBank/DDBJ databases">
        <title>A Genomic Blueprint of the Chicken Gut Microbiome.</title>
        <authorList>
            <person name="Gilroy R."/>
            <person name="Ravi A."/>
            <person name="Getino M."/>
            <person name="Pursley I."/>
            <person name="Horton D.L."/>
            <person name="Alikhan N.-F."/>
            <person name="Baker D."/>
            <person name="Gharbi K."/>
            <person name="Hall N."/>
            <person name="Watson M."/>
            <person name="Adriaenssens E.M."/>
            <person name="Foster-Nyarko E."/>
            <person name="Jarju S."/>
            <person name="Secka A."/>
            <person name="Antonio M."/>
            <person name="Oren A."/>
            <person name="Chaudhuri R."/>
            <person name="La Ragione R.M."/>
            <person name="Hildebrand F."/>
            <person name="Pallen M.J."/>
        </authorList>
    </citation>
    <scope>NUCLEOTIDE SEQUENCE [LARGE SCALE GENOMIC DNA]</scope>
    <source>
        <strain evidence="1 2">Sa1CVN1</strain>
    </source>
</reference>
<dbReference type="EMBL" id="JACSPP010000004">
    <property type="protein sequence ID" value="MBD8039250.1"/>
    <property type="molecule type" value="Genomic_DNA"/>
</dbReference>
<gene>
    <name evidence="1" type="ORF">H9625_02085</name>
</gene>
<organism evidence="1 2">
    <name type="scientific">Phocaeicola intestinalis</name>
    <dbReference type="NCBI Taxonomy" id="2762212"/>
    <lineage>
        <taxon>Bacteria</taxon>
        <taxon>Pseudomonadati</taxon>
        <taxon>Bacteroidota</taxon>
        <taxon>Bacteroidia</taxon>
        <taxon>Bacteroidales</taxon>
        <taxon>Bacteroidaceae</taxon>
        <taxon>Phocaeicola</taxon>
    </lineage>
</organism>
<sequence length="96" mass="11418">MKRRYTSLCQFIFFVLLQEGKSNLPYRLYLLVCGEQFTTLHYFKKLFAGCDTNTYQHYCSMYEKSNHVPLQLPKGYCVKLTDDKNRLTGELVKKLF</sequence>
<dbReference type="Proteomes" id="UP000620874">
    <property type="component" value="Unassembled WGS sequence"/>
</dbReference>
<comment type="caution">
    <text evidence="1">The sequence shown here is derived from an EMBL/GenBank/DDBJ whole genome shotgun (WGS) entry which is preliminary data.</text>
</comment>
<protein>
    <submittedName>
        <fullName evidence="1">Uncharacterized protein</fullName>
    </submittedName>
</protein>